<sequence length="88" mass="10101">MSFLRDTRLTNFLEKSQAEYAPKWMHVLGIVCLTALSVLAVAALAALLLDASTGRLERVWYVALIVLVLWYDVGFFRKTLRRSKRNSR</sequence>
<evidence type="ECO:0000313" key="2">
    <source>
        <dbReference type="EMBL" id="OUP52585.1"/>
    </source>
</evidence>
<organism evidence="2 3">
    <name type="scientific">Butyricicoccus pullicaecorum</name>
    <dbReference type="NCBI Taxonomy" id="501571"/>
    <lineage>
        <taxon>Bacteria</taxon>
        <taxon>Bacillati</taxon>
        <taxon>Bacillota</taxon>
        <taxon>Clostridia</taxon>
        <taxon>Eubacteriales</taxon>
        <taxon>Butyricicoccaceae</taxon>
        <taxon>Butyricicoccus</taxon>
    </lineage>
</organism>
<dbReference type="AlphaFoldDB" id="A0A1Y4L768"/>
<keyword evidence="1" id="KW-1133">Transmembrane helix</keyword>
<evidence type="ECO:0000256" key="1">
    <source>
        <dbReference type="SAM" id="Phobius"/>
    </source>
</evidence>
<dbReference type="EMBL" id="NFKK01000009">
    <property type="protein sequence ID" value="OUP52585.1"/>
    <property type="molecule type" value="Genomic_DNA"/>
</dbReference>
<feature type="transmembrane region" description="Helical" evidence="1">
    <location>
        <begin position="59"/>
        <end position="76"/>
    </location>
</feature>
<keyword evidence="1" id="KW-0812">Transmembrane</keyword>
<proteinExistence type="predicted"/>
<evidence type="ECO:0000313" key="3">
    <source>
        <dbReference type="Proteomes" id="UP000195897"/>
    </source>
</evidence>
<reference evidence="3" key="1">
    <citation type="submission" date="2017-04" db="EMBL/GenBank/DDBJ databases">
        <title>Function of individual gut microbiota members based on whole genome sequencing of pure cultures obtained from chicken caecum.</title>
        <authorList>
            <person name="Medvecky M."/>
            <person name="Cejkova D."/>
            <person name="Polansky O."/>
            <person name="Karasova D."/>
            <person name="Kubasova T."/>
            <person name="Cizek A."/>
            <person name="Rychlik I."/>
        </authorList>
    </citation>
    <scope>NUCLEOTIDE SEQUENCE [LARGE SCALE GENOMIC DNA]</scope>
    <source>
        <strain evidence="3">An180</strain>
    </source>
</reference>
<dbReference type="Proteomes" id="UP000195897">
    <property type="component" value="Unassembled WGS sequence"/>
</dbReference>
<comment type="caution">
    <text evidence="2">The sequence shown here is derived from an EMBL/GenBank/DDBJ whole genome shotgun (WGS) entry which is preliminary data.</text>
</comment>
<keyword evidence="1" id="KW-0472">Membrane</keyword>
<gene>
    <name evidence="2" type="ORF">B5F17_08865</name>
</gene>
<feature type="transmembrane region" description="Helical" evidence="1">
    <location>
        <begin position="24"/>
        <end position="47"/>
    </location>
</feature>
<name>A0A1Y4L768_9FIRM</name>
<accession>A0A1Y4L768</accession>
<protein>
    <submittedName>
        <fullName evidence="2">Uncharacterized protein</fullName>
    </submittedName>
</protein>